<dbReference type="EMBL" id="JASBWU010000011">
    <property type="protein sequence ID" value="KAJ9118274.1"/>
    <property type="molecule type" value="Genomic_DNA"/>
</dbReference>
<protein>
    <submittedName>
        <fullName evidence="1">Uncharacterized protein</fullName>
    </submittedName>
</protein>
<dbReference type="Proteomes" id="UP001243375">
    <property type="component" value="Unassembled WGS sequence"/>
</dbReference>
<gene>
    <name evidence="1" type="ORF">QFC22_004185</name>
</gene>
<keyword evidence="2" id="KW-1185">Reference proteome</keyword>
<organism evidence="1 2">
    <name type="scientific">Naganishia vaughanmartiniae</name>
    <dbReference type="NCBI Taxonomy" id="1424756"/>
    <lineage>
        <taxon>Eukaryota</taxon>
        <taxon>Fungi</taxon>
        <taxon>Dikarya</taxon>
        <taxon>Basidiomycota</taxon>
        <taxon>Agaricomycotina</taxon>
        <taxon>Tremellomycetes</taxon>
        <taxon>Filobasidiales</taxon>
        <taxon>Filobasidiaceae</taxon>
        <taxon>Naganishia</taxon>
    </lineage>
</organism>
<reference evidence="1" key="1">
    <citation type="submission" date="2023-04" db="EMBL/GenBank/DDBJ databases">
        <title>Draft Genome sequencing of Naganishia species isolated from polar environments using Oxford Nanopore Technology.</title>
        <authorList>
            <person name="Leo P."/>
            <person name="Venkateswaran K."/>
        </authorList>
    </citation>
    <scope>NUCLEOTIDE SEQUENCE</scope>
    <source>
        <strain evidence="1">MNA-CCFEE 5425</strain>
    </source>
</reference>
<proteinExistence type="predicted"/>
<comment type="caution">
    <text evidence="1">The sequence shown here is derived from an EMBL/GenBank/DDBJ whole genome shotgun (WGS) entry which is preliminary data.</text>
</comment>
<evidence type="ECO:0000313" key="2">
    <source>
        <dbReference type="Proteomes" id="UP001243375"/>
    </source>
</evidence>
<evidence type="ECO:0000313" key="1">
    <source>
        <dbReference type="EMBL" id="KAJ9118274.1"/>
    </source>
</evidence>
<sequence length="685" mass="75141">MCLKDPYYRNEDFLAPFFEERGVGFWTFEKPHERIPVGPGSGEEDVRMLDAYYTKLDRSGTGGEGEPSMRDVARVLEEQHYARIEELESMPRRTMDSVWWPFTQHGIVNKEENVMVVDSAKGDYFDAFYKKPATSATTLGTPSEEKGSPSESLLNPLFDGSASWFTQAHTHGNPELTLAAASAAGRYGHVLFPSGTHLPALQLAERLLDSIGRGWASRVFFSDNGSTGMEVALKMALRAAGQRYGWQGVNGHEVGVLGLKGGYHGDTIGSMDAADQGIFNTAVDWYRGRGHWFSPPAVTVQNGEILVSSIETDNWPAHPMEDGLTATDDSSASSKDHWEVKFGSLSEVYDVESRLDSDLAQYYTRHIRTTLEKITAQTDPVTGGKRKFGALVLEPICLGAGGMVFVDPLFQRCLMDVVRASGDLFGDEQGAEQAGGDGWQGLPVVFDEVFSGIHRLSYLTASTILGSTPDIATYAKILTGGLLPLSVTLASNSIFEAFLHPERKVDALLHGHSYTANPIGCNVALKALQLIDKKEKETDGNWVEAKQDWGVEAVGTLEEPSKQLWSMWSKQFIEDASRSPRVKSTMAMGTVLAIELQEPENAQFSGYASSLAQDLLNVLRTDSSTLITPDATSLAATDSKPPFEAFHIHSRPLGNVLYMMTSLYTDTSVVRSIEYTLRKKLASGW</sequence>
<name>A0ACC2X4K8_9TREE</name>
<accession>A0ACC2X4K8</accession>